<dbReference type="Pfam" id="PF02080">
    <property type="entry name" value="TrkA_C"/>
    <property type="match status" value="1"/>
</dbReference>
<keyword evidence="5" id="KW-0520">NAD</keyword>
<evidence type="ECO:0000313" key="10">
    <source>
        <dbReference type="EMBL" id="MDY5140361.1"/>
    </source>
</evidence>
<evidence type="ECO:0000256" key="7">
    <source>
        <dbReference type="SAM" id="MobiDB-lite"/>
    </source>
</evidence>
<dbReference type="InterPro" id="IPR003148">
    <property type="entry name" value="RCK_N"/>
</dbReference>
<evidence type="ECO:0000256" key="4">
    <source>
        <dbReference type="ARBA" id="ARBA00022958"/>
    </source>
</evidence>
<evidence type="ECO:0000259" key="9">
    <source>
        <dbReference type="PROSITE" id="PS51202"/>
    </source>
</evidence>
<dbReference type="InterPro" id="IPR036291">
    <property type="entry name" value="NAD(P)-bd_dom_sf"/>
</dbReference>
<keyword evidence="12" id="KW-1185">Reference proteome</keyword>
<keyword evidence="3" id="KW-0633">Potassium transport</keyword>
<evidence type="ECO:0000256" key="1">
    <source>
        <dbReference type="ARBA" id="ARBA00017378"/>
    </source>
</evidence>
<sequence>MNILIIGAGAVGVSVARELLKSEHSISIVDKKPSAMRISSASDADWHLADACEVPALREAGAAEADIIVCATGDDKVNLVVSLLAKTEFGIARTIARVNNPRNEWLFTDAWGVDVTVSTPRIMASLVEDAVSDGSLTQVMRFHRSGASLWQVSVSAEAPVVGSAISDIELPAGVAINAIIRDGVPLTADADLIVDVDDQVLLIDGGDDVNMSALKNYFRPRPVAPAQDTEGESAADSEGSR</sequence>
<dbReference type="InterPro" id="IPR050721">
    <property type="entry name" value="Trk_Ktr_HKT_K-transport"/>
</dbReference>
<evidence type="ECO:0000256" key="6">
    <source>
        <dbReference type="ARBA" id="ARBA00023065"/>
    </source>
</evidence>
<feature type="region of interest" description="Disordered" evidence="7">
    <location>
        <begin position="222"/>
        <end position="241"/>
    </location>
</feature>
<dbReference type="Proteomes" id="UP001288320">
    <property type="component" value="Unassembled WGS sequence"/>
</dbReference>
<dbReference type="PANTHER" id="PTHR43833">
    <property type="entry name" value="POTASSIUM CHANNEL PROTEIN 2-RELATED-RELATED"/>
    <property type="match status" value="1"/>
</dbReference>
<keyword evidence="2" id="KW-0813">Transport</keyword>
<accession>A0AAW9HIR3</accession>
<dbReference type="AlphaFoldDB" id="A0AAW9HIR3"/>
<evidence type="ECO:0000313" key="12">
    <source>
        <dbReference type="Proteomes" id="UP001284901"/>
    </source>
</evidence>
<dbReference type="InterPro" id="IPR006036">
    <property type="entry name" value="K_uptake_TrkA"/>
</dbReference>
<dbReference type="GO" id="GO:0005886">
    <property type="term" value="C:plasma membrane"/>
    <property type="evidence" value="ECO:0007669"/>
    <property type="project" value="InterPro"/>
</dbReference>
<evidence type="ECO:0000259" key="8">
    <source>
        <dbReference type="PROSITE" id="PS51201"/>
    </source>
</evidence>
<dbReference type="Pfam" id="PF02254">
    <property type="entry name" value="TrkA_N"/>
    <property type="match status" value="1"/>
</dbReference>
<dbReference type="GO" id="GO:0015079">
    <property type="term" value="F:potassium ion transmembrane transporter activity"/>
    <property type="evidence" value="ECO:0007669"/>
    <property type="project" value="InterPro"/>
</dbReference>
<dbReference type="SUPFAM" id="SSF51735">
    <property type="entry name" value="NAD(P)-binding Rossmann-fold domains"/>
    <property type="match status" value="1"/>
</dbReference>
<dbReference type="GeneID" id="92814325"/>
<dbReference type="InterPro" id="IPR006037">
    <property type="entry name" value="RCK_C"/>
</dbReference>
<name>A0AAW9HIR3_9ACTO</name>
<dbReference type="RefSeq" id="WP_087070690.1">
    <property type="nucleotide sequence ID" value="NZ_CAUPFC010000007.1"/>
</dbReference>
<proteinExistence type="predicted"/>
<dbReference type="PRINTS" id="PR00335">
    <property type="entry name" value="KUPTAKETRKA"/>
</dbReference>
<dbReference type="InterPro" id="IPR036721">
    <property type="entry name" value="RCK_C_sf"/>
</dbReference>
<gene>
    <name evidence="10" type="ORF">R6G74_03385</name>
    <name evidence="11" type="ORF">R6P33_05945</name>
</gene>
<dbReference type="Proteomes" id="UP001284901">
    <property type="component" value="Unassembled WGS sequence"/>
</dbReference>
<dbReference type="Gene3D" id="3.40.50.720">
    <property type="entry name" value="NAD(P)-binding Rossmann-like Domain"/>
    <property type="match status" value="1"/>
</dbReference>
<evidence type="ECO:0000313" key="13">
    <source>
        <dbReference type="Proteomes" id="UP001288320"/>
    </source>
</evidence>
<dbReference type="Gene3D" id="3.30.70.1450">
    <property type="entry name" value="Regulator of K+ conductance, C-terminal domain"/>
    <property type="match status" value="1"/>
</dbReference>
<organism evidence="10 13">
    <name type="scientific">Actinotignum timonense</name>
    <dbReference type="NCBI Taxonomy" id="1870995"/>
    <lineage>
        <taxon>Bacteria</taxon>
        <taxon>Bacillati</taxon>
        <taxon>Actinomycetota</taxon>
        <taxon>Actinomycetes</taxon>
        <taxon>Actinomycetales</taxon>
        <taxon>Actinomycetaceae</taxon>
        <taxon>Actinotignum</taxon>
    </lineage>
</organism>
<comment type="caution">
    <text evidence="10">The sequence shown here is derived from an EMBL/GenBank/DDBJ whole genome shotgun (WGS) entry which is preliminary data.</text>
</comment>
<dbReference type="EMBL" id="JAWNFY010000014">
    <property type="protein sequence ID" value="MDY5146560.1"/>
    <property type="molecule type" value="Genomic_DNA"/>
</dbReference>
<evidence type="ECO:0000313" key="11">
    <source>
        <dbReference type="EMBL" id="MDY5146560.1"/>
    </source>
</evidence>
<reference evidence="10 12" key="1">
    <citation type="submission" date="2023-10" db="EMBL/GenBank/DDBJ databases">
        <title>Whole Genome based description of the genera Actinobaculum and Actinotignum reveals a complex phylogenetic relationship within the species included in the genus Actinotignum.</title>
        <authorList>
            <person name="Jensen C.S."/>
            <person name="Dargis R."/>
            <person name="Kemp M."/>
            <person name="Christensen J.J."/>
        </authorList>
    </citation>
    <scope>NUCLEOTIDE SEQUENCE</scope>
    <source>
        <strain evidence="11 12">SLA_B089</strain>
        <strain evidence="10">SLA_B245</strain>
    </source>
</reference>
<dbReference type="PANTHER" id="PTHR43833:SF5">
    <property type="entry name" value="TRK SYSTEM POTASSIUM UPTAKE PROTEIN TRKA"/>
    <property type="match status" value="1"/>
</dbReference>
<keyword evidence="6" id="KW-0406">Ion transport</keyword>
<dbReference type="SUPFAM" id="SSF116726">
    <property type="entry name" value="TrkA C-terminal domain-like"/>
    <property type="match status" value="1"/>
</dbReference>
<evidence type="ECO:0000256" key="2">
    <source>
        <dbReference type="ARBA" id="ARBA00022448"/>
    </source>
</evidence>
<evidence type="ECO:0000256" key="3">
    <source>
        <dbReference type="ARBA" id="ARBA00022538"/>
    </source>
</evidence>
<protein>
    <recommendedName>
        <fullName evidence="1">Trk system potassium uptake protein TrkA</fullName>
    </recommendedName>
</protein>
<evidence type="ECO:0000256" key="5">
    <source>
        <dbReference type="ARBA" id="ARBA00023027"/>
    </source>
</evidence>
<dbReference type="PROSITE" id="PS51201">
    <property type="entry name" value="RCK_N"/>
    <property type="match status" value="1"/>
</dbReference>
<feature type="domain" description="RCK C-terminal" evidence="9">
    <location>
        <begin position="137"/>
        <end position="220"/>
    </location>
</feature>
<feature type="domain" description="RCK N-terminal" evidence="8">
    <location>
        <begin position="1"/>
        <end position="117"/>
    </location>
</feature>
<keyword evidence="4" id="KW-0630">Potassium</keyword>
<dbReference type="EMBL" id="JAWNFV010000005">
    <property type="protein sequence ID" value="MDY5140361.1"/>
    <property type="molecule type" value="Genomic_DNA"/>
</dbReference>
<dbReference type="PROSITE" id="PS51202">
    <property type="entry name" value="RCK_C"/>
    <property type="match status" value="1"/>
</dbReference>